<name>A0A256GD25_9HYPH</name>
<evidence type="ECO:0000313" key="4">
    <source>
        <dbReference type="EMBL" id="OYR25035.1"/>
    </source>
</evidence>
<dbReference type="PANTHER" id="PTHR31528:SF3">
    <property type="entry name" value="THIAMINE BIOSYNTHESIS PROTEIN HI_0357-RELATED"/>
    <property type="match status" value="1"/>
</dbReference>
<evidence type="ECO:0000313" key="6">
    <source>
        <dbReference type="Proteomes" id="UP000435957"/>
    </source>
</evidence>
<evidence type="ECO:0000313" key="5">
    <source>
        <dbReference type="Proteomes" id="UP000216363"/>
    </source>
</evidence>
<gene>
    <name evidence="4" type="ORF">CES86_4420</name>
    <name evidence="3" type="ORF">F9L03_20465</name>
</gene>
<sequence>MKMSKIFAAATFLLTASATAHSTETINVRYSWKLKGEYAAFYVAKEEGLFHKQGLEVSLGEGAGAPAALAGLLQGNEDVVVLPAAFALTAISKGMPIKIIALYHPKTPLGIMSFPDKAVRKPSDLEGKSFIVAPGDTIATYLPAFCKVNNVDCEKIKKVSVGIEARNSQFLSRNVDVIGTYLNVDGPLLEQQAKQPLVTLSLADNGLVLPGLSIVTSDAKIGNEAGKLAKFLSVVSQGISIMKEKPAVAADELTKNWAAPPSKDVVEKQVVETGHAIPQIAGKPYGWVDPELLQHAVELLKSVGEIPEVKPLDTYYTNKLLAAQ</sequence>
<dbReference type="AlphaFoldDB" id="A0A256GD25"/>
<evidence type="ECO:0000259" key="2">
    <source>
        <dbReference type="Pfam" id="PF09084"/>
    </source>
</evidence>
<keyword evidence="6" id="KW-1185">Reference proteome</keyword>
<dbReference type="InterPro" id="IPR015168">
    <property type="entry name" value="SsuA/THI5"/>
</dbReference>
<dbReference type="Proteomes" id="UP000216363">
    <property type="component" value="Unassembled WGS sequence"/>
</dbReference>
<dbReference type="PANTHER" id="PTHR31528">
    <property type="entry name" value="4-AMINO-5-HYDROXYMETHYL-2-METHYLPYRIMIDINE PHOSPHATE SYNTHASE THI11-RELATED"/>
    <property type="match status" value="1"/>
</dbReference>
<evidence type="ECO:0000313" key="3">
    <source>
        <dbReference type="EMBL" id="KAB2701993.1"/>
    </source>
</evidence>
<dbReference type="EMBL" id="NNRN01000059">
    <property type="protein sequence ID" value="OYR25035.1"/>
    <property type="molecule type" value="Genomic_DNA"/>
</dbReference>
<dbReference type="RefSeq" id="WP_003501864.1">
    <property type="nucleotide sequence ID" value="NZ_JBHEEP010000019.1"/>
</dbReference>
<dbReference type="GO" id="GO:0009228">
    <property type="term" value="P:thiamine biosynthetic process"/>
    <property type="evidence" value="ECO:0007669"/>
    <property type="project" value="InterPro"/>
</dbReference>
<dbReference type="InterPro" id="IPR027939">
    <property type="entry name" value="NMT1/THI5"/>
</dbReference>
<reference evidence="4 5" key="1">
    <citation type="submission" date="2017-07" db="EMBL/GenBank/DDBJ databases">
        <title>Draft genome of Ochrobactrum lupini type strain LUP21.</title>
        <authorList>
            <person name="Krzyzanowska D.M."/>
            <person name="Jafra S."/>
        </authorList>
    </citation>
    <scope>NUCLEOTIDE SEQUENCE [LARGE SCALE GENOMIC DNA]</scope>
    <source>
        <strain evidence="4 5">LUP21</strain>
    </source>
</reference>
<comment type="caution">
    <text evidence="4">The sequence shown here is derived from an EMBL/GenBank/DDBJ whole genome shotgun (WGS) entry which is preliminary data.</text>
</comment>
<reference evidence="3 6" key="2">
    <citation type="submission" date="2019-09" db="EMBL/GenBank/DDBJ databases">
        <title>Taxonomic organization of the family Brucellaceae based on a phylogenomic approach.</title>
        <authorList>
            <person name="Leclercq S."/>
            <person name="Cloeckaert A."/>
            <person name="Zygmunt M.S."/>
        </authorList>
    </citation>
    <scope>NUCLEOTIDE SEQUENCE [LARGE SCALE GENOMIC DNA]</scope>
    <source>
        <strain evidence="3 6">LUP23</strain>
    </source>
</reference>
<organism evidence="4 5">
    <name type="scientific">Brucella lupini</name>
    <dbReference type="NCBI Taxonomy" id="255457"/>
    <lineage>
        <taxon>Bacteria</taxon>
        <taxon>Pseudomonadati</taxon>
        <taxon>Pseudomonadota</taxon>
        <taxon>Alphaproteobacteria</taxon>
        <taxon>Hyphomicrobiales</taxon>
        <taxon>Brucellaceae</taxon>
        <taxon>Brucella/Ochrobactrum group</taxon>
        <taxon>Brucella</taxon>
    </lineage>
</organism>
<dbReference type="Pfam" id="PF09084">
    <property type="entry name" value="NMT1"/>
    <property type="match status" value="1"/>
</dbReference>
<dbReference type="Proteomes" id="UP000435957">
    <property type="component" value="Unassembled WGS sequence"/>
</dbReference>
<accession>A0A256GD25</accession>
<feature type="signal peptide" evidence="1">
    <location>
        <begin position="1"/>
        <end position="22"/>
    </location>
</feature>
<dbReference type="Gene3D" id="3.40.190.10">
    <property type="entry name" value="Periplasmic binding protein-like II"/>
    <property type="match status" value="2"/>
</dbReference>
<evidence type="ECO:0000256" key="1">
    <source>
        <dbReference type="SAM" id="SignalP"/>
    </source>
</evidence>
<feature type="domain" description="SsuA/THI5-like" evidence="2">
    <location>
        <begin position="38"/>
        <end position="247"/>
    </location>
</feature>
<protein>
    <submittedName>
        <fullName evidence="3">ABC transporter substrate-binding protein</fullName>
    </submittedName>
    <submittedName>
        <fullName evidence="4">NMT1/THI5 like family protein</fullName>
    </submittedName>
</protein>
<proteinExistence type="predicted"/>
<dbReference type="EMBL" id="WBWF01000019">
    <property type="protein sequence ID" value="KAB2701993.1"/>
    <property type="molecule type" value="Genomic_DNA"/>
</dbReference>
<keyword evidence="1" id="KW-0732">Signal</keyword>
<feature type="chain" id="PRO_5044571226" evidence="1">
    <location>
        <begin position="23"/>
        <end position="324"/>
    </location>
</feature>
<dbReference type="SUPFAM" id="SSF53850">
    <property type="entry name" value="Periplasmic binding protein-like II"/>
    <property type="match status" value="1"/>
</dbReference>